<dbReference type="Proteomes" id="UP000000702">
    <property type="component" value="Unassembled WGS sequence"/>
</dbReference>
<dbReference type="Pfam" id="PF07004">
    <property type="entry name" value="SHIPPO-rpt"/>
    <property type="match status" value="4"/>
</dbReference>
<dbReference type="InterPro" id="IPR010736">
    <property type="entry name" value="SHIPPO-rpt"/>
</dbReference>
<gene>
    <name evidence="2" type="ORF">TCIL3000_0_31030</name>
</gene>
<sequence length="476" mass="52541">MTGLVEELPLSRAKLPGLHATGCTGREVGPGSYDIKLDYGKFHHGVAPFGCASKRFEENQGRMVPGVGTYDILPTNTRKANISVIPFRSKVFRFQAYGGDDAPGPGTYSPCENPVRRRTRSHMIGFFRQEGPINGDTPGPGSYISHEYKKKRLHPGGIRFEAYSGRGPLQSNEYPGPGQYEYRDTDNSIYSRKPTISFASKTERSHNGDNGNPGPGAYDLPSVFLSKEHHEAANPEPLLAFCTKAARYLSSEKESYPGPGAYTGEIAPRRPQLCNEKKSVRSFAVTLGHTKPPARSNLGPGTYDPEKPRKGPKYQLGSVAFCSAVDRFPPLKFKEEKTDFIPRRDTERAPRRVHPARVLSDVIFNMIKPRKEQPFVNYLDDDRYDVIKPRCMGGGYLGCAPRFTSAAGKSWSPGPGQYNLPDNSSAVGKLSQCGTWGVDGRFKRHLVENPGPGHYSCDATLLKKSFNRTVNQSDAM</sequence>
<dbReference type="VEuPathDB" id="TriTrypDB:TcIL3000_0_31030"/>
<proteinExistence type="predicted"/>
<evidence type="ECO:0000313" key="2">
    <source>
        <dbReference type="EMBL" id="CCD12197.1"/>
    </source>
</evidence>
<dbReference type="OMA" id="RYDWPKP"/>
<dbReference type="InterPro" id="IPR051291">
    <property type="entry name" value="CIMAP"/>
</dbReference>
<feature type="region of interest" description="Disordered" evidence="1">
    <location>
        <begin position="163"/>
        <end position="186"/>
    </location>
</feature>
<organism evidence="2 3">
    <name type="scientific">Trypanosoma congolense (strain IL3000)</name>
    <dbReference type="NCBI Taxonomy" id="1068625"/>
    <lineage>
        <taxon>Eukaryota</taxon>
        <taxon>Discoba</taxon>
        <taxon>Euglenozoa</taxon>
        <taxon>Kinetoplastea</taxon>
        <taxon>Metakinetoplastina</taxon>
        <taxon>Trypanosomatida</taxon>
        <taxon>Trypanosomatidae</taxon>
        <taxon>Trypanosoma</taxon>
        <taxon>Nannomonas</taxon>
    </lineage>
</organism>
<evidence type="ECO:0000313" key="3">
    <source>
        <dbReference type="Proteomes" id="UP000000702"/>
    </source>
</evidence>
<accession>F9W4V0</accession>
<dbReference type="AlphaFoldDB" id="F9W4V0"/>
<comment type="caution">
    <text evidence="2">The sequence shown here is derived from an EMBL/GenBank/DDBJ whole genome shotgun (WGS) entry which is preliminary data.</text>
</comment>
<dbReference type="EMBL" id="CAEQ01000610">
    <property type="protein sequence ID" value="CCD12197.1"/>
    <property type="molecule type" value="Genomic_DNA"/>
</dbReference>
<dbReference type="PANTHER" id="PTHR21580">
    <property type="entry name" value="SHIPPO-1-RELATED"/>
    <property type="match status" value="1"/>
</dbReference>
<feature type="region of interest" description="Disordered" evidence="1">
    <location>
        <begin position="289"/>
        <end position="310"/>
    </location>
</feature>
<evidence type="ECO:0000256" key="1">
    <source>
        <dbReference type="SAM" id="MobiDB-lite"/>
    </source>
</evidence>
<keyword evidence="3" id="KW-1185">Reference proteome</keyword>
<dbReference type="PANTHER" id="PTHR21580:SF60">
    <property type="entry name" value="SPERM-TAIL PG-RICH REPEAT-CONTAINING PROTEIN 2"/>
    <property type="match status" value="1"/>
</dbReference>
<name>F9W4V0_TRYCI</name>
<reference evidence="3" key="1">
    <citation type="submission" date="2011-07" db="EMBL/GenBank/DDBJ databases">
        <title>Divergent evolution of antigenic variation in African trypanosomes.</title>
        <authorList>
            <person name="Jackson A.P."/>
            <person name="Berry A."/>
            <person name="Allison H.C."/>
            <person name="Burton P."/>
            <person name="Anderson J."/>
            <person name="Aslett M."/>
            <person name="Brown R."/>
            <person name="Corton N."/>
            <person name="Harris D."/>
            <person name="Hauser H."/>
            <person name="Gamble J."/>
            <person name="Gilderthorp R."/>
            <person name="McQuillan J."/>
            <person name="Quail M.A."/>
            <person name="Sanders M."/>
            <person name="Van Tonder A."/>
            <person name="Ginger M.L."/>
            <person name="Donelson J.E."/>
            <person name="Field M.C."/>
            <person name="Barry J.D."/>
            <person name="Berriman M."/>
            <person name="Hertz-Fowler C."/>
        </authorList>
    </citation>
    <scope>NUCLEOTIDE SEQUENCE [LARGE SCALE GENOMIC DNA]</scope>
    <source>
        <strain evidence="3">IL3000</strain>
    </source>
</reference>
<reference evidence="2 3" key="2">
    <citation type="journal article" date="2012" name="Proc. Natl. Acad. Sci. U.S.A.">
        <title>Antigenic diversity is generated by distinct evolutionary mechanisms in African trypanosome species.</title>
        <authorList>
            <person name="Jackson A.P."/>
            <person name="Berry A."/>
            <person name="Aslett M."/>
            <person name="Allison H.C."/>
            <person name="Burton P."/>
            <person name="Vavrova-Anderson J."/>
            <person name="Brown R."/>
            <person name="Browne H."/>
            <person name="Corton N."/>
            <person name="Hauser H."/>
            <person name="Gamble J."/>
            <person name="Gilderthorp R."/>
            <person name="Marcello L."/>
            <person name="McQuillan J."/>
            <person name="Otto T.D."/>
            <person name="Quail M.A."/>
            <person name="Sanders M.J."/>
            <person name="van Tonder A."/>
            <person name="Ginger M.L."/>
            <person name="Field M.C."/>
            <person name="Barry J.D."/>
            <person name="Hertz-Fowler C."/>
            <person name="Berriman M."/>
        </authorList>
    </citation>
    <scope>NUCLEOTIDE SEQUENCE [LARGE SCALE GENOMIC DNA]</scope>
    <source>
        <strain evidence="2 3">IL3000</strain>
    </source>
</reference>
<protein>
    <submittedName>
        <fullName evidence="2">WGS project CAEQ00000000 data, annotated contig 1232</fullName>
    </submittedName>
</protein>